<dbReference type="InterPro" id="IPR006311">
    <property type="entry name" value="TAT_signal"/>
</dbReference>
<protein>
    <submittedName>
        <fullName evidence="1">ABC transporter substrate-binding protein</fullName>
    </submittedName>
</protein>
<comment type="caution">
    <text evidence="1">The sequence shown here is derived from an EMBL/GenBank/DDBJ whole genome shotgun (WGS) entry which is preliminary data.</text>
</comment>
<dbReference type="SUPFAM" id="SSF53850">
    <property type="entry name" value="Periplasmic binding protein-like II"/>
    <property type="match status" value="1"/>
</dbReference>
<accession>A0ABU2J9M7</accession>
<dbReference type="PROSITE" id="PS51318">
    <property type="entry name" value="TAT"/>
    <property type="match status" value="1"/>
</dbReference>
<evidence type="ECO:0000313" key="1">
    <source>
        <dbReference type="EMBL" id="MDT0261680.1"/>
    </source>
</evidence>
<dbReference type="InterPro" id="IPR006059">
    <property type="entry name" value="SBP"/>
</dbReference>
<name>A0ABU2J9M7_9ACTN</name>
<keyword evidence="2" id="KW-1185">Reference proteome</keyword>
<dbReference type="RefSeq" id="WP_311422833.1">
    <property type="nucleotide sequence ID" value="NZ_JAVREH010000009.1"/>
</dbReference>
<dbReference type="InterPro" id="IPR050490">
    <property type="entry name" value="Bact_solute-bd_prot1"/>
</dbReference>
<dbReference type="EMBL" id="JAVREH010000009">
    <property type="protein sequence ID" value="MDT0261680.1"/>
    <property type="molecule type" value="Genomic_DNA"/>
</dbReference>
<dbReference type="PANTHER" id="PTHR43649">
    <property type="entry name" value="ARABINOSE-BINDING PROTEIN-RELATED"/>
    <property type="match status" value="1"/>
</dbReference>
<reference evidence="2" key="1">
    <citation type="submission" date="2023-07" db="EMBL/GenBank/DDBJ databases">
        <title>30 novel species of actinomycetes from the DSMZ collection.</title>
        <authorList>
            <person name="Nouioui I."/>
        </authorList>
    </citation>
    <scope>NUCLEOTIDE SEQUENCE [LARGE SCALE GENOMIC DNA]</scope>
    <source>
        <strain evidence="2">DSM 44399</strain>
    </source>
</reference>
<proteinExistence type="predicted"/>
<dbReference type="Pfam" id="PF01547">
    <property type="entry name" value="SBP_bac_1"/>
    <property type="match status" value="1"/>
</dbReference>
<organism evidence="1 2">
    <name type="scientific">Jatrophihabitans lederbergiae</name>
    <dbReference type="NCBI Taxonomy" id="3075547"/>
    <lineage>
        <taxon>Bacteria</taxon>
        <taxon>Bacillati</taxon>
        <taxon>Actinomycetota</taxon>
        <taxon>Actinomycetes</taxon>
        <taxon>Jatrophihabitantales</taxon>
        <taxon>Jatrophihabitantaceae</taxon>
        <taxon>Jatrophihabitans</taxon>
    </lineage>
</organism>
<gene>
    <name evidence="1" type="ORF">RM423_09765</name>
</gene>
<sequence>MNEFTVPLSRRGFLGAAGTLGGALALAACGGQSKPPGAAGGPTGAAAGGSYTGPKVTLSFWNGWTGADGDYAKKMINEFNAATPNVKVNMNVFQWADLFQKMPAAVTSGNGPDIAAMHIDDIPTQAAQRVIVPIDAVANNLQLNQSNFAPAVWQGGMYNGKRYGIPVDVHCLGLFYNKDLFEKAGLDPEKPPTNKDEYMNALDKLKSKGIAGSWVSPFQFTGGLMYQSLLWQFGGDLFNSDVTKATWDSDAGISALTWMTDLVKHGYSPKNVGQDADYVALKNSKNALNWQGIWQVNEVTKLTNTHIGLAALPKIGEKGGVWGNSHQFVLPRTQGNDANKVSAAAYFVSWFTKHEADWAKSGKVPAENKLAASTDFTSIPGLKPFADEVPDVHFPPAVAGVGDAMTAMYDAVNAAVLGKSDPAAALHSAANKASQILAQNKKKYG</sequence>
<dbReference type="PANTHER" id="PTHR43649:SF12">
    <property type="entry name" value="DIACETYLCHITOBIOSE BINDING PROTEIN DASA"/>
    <property type="match status" value="1"/>
</dbReference>
<evidence type="ECO:0000313" key="2">
    <source>
        <dbReference type="Proteomes" id="UP001183176"/>
    </source>
</evidence>
<dbReference type="CDD" id="cd14748">
    <property type="entry name" value="PBP2_UgpB"/>
    <property type="match status" value="1"/>
</dbReference>
<dbReference type="Proteomes" id="UP001183176">
    <property type="component" value="Unassembled WGS sequence"/>
</dbReference>
<dbReference type="Gene3D" id="3.40.190.10">
    <property type="entry name" value="Periplasmic binding protein-like II"/>
    <property type="match status" value="1"/>
</dbReference>